<name>A0A090FR56_MESPL</name>
<evidence type="ECO:0008006" key="3">
    <source>
        <dbReference type="Google" id="ProtNLM"/>
    </source>
</evidence>
<organism evidence="1 2">
    <name type="scientific">Mesorhizobium plurifarium</name>
    <dbReference type="NCBI Taxonomy" id="69974"/>
    <lineage>
        <taxon>Bacteria</taxon>
        <taxon>Pseudomonadati</taxon>
        <taxon>Pseudomonadota</taxon>
        <taxon>Alphaproteobacteria</taxon>
        <taxon>Hyphomicrobiales</taxon>
        <taxon>Phyllobacteriaceae</taxon>
        <taxon>Mesorhizobium</taxon>
    </lineage>
</organism>
<reference evidence="1 2" key="1">
    <citation type="submission" date="2014-08" db="EMBL/GenBank/DDBJ databases">
        <authorList>
            <person name="Moulin Lionel"/>
        </authorList>
    </citation>
    <scope>NUCLEOTIDE SEQUENCE [LARGE SCALE GENOMIC DNA]</scope>
</reference>
<proteinExistence type="predicted"/>
<accession>A0A090FR56</accession>
<evidence type="ECO:0000313" key="2">
    <source>
        <dbReference type="Proteomes" id="UP000046373"/>
    </source>
</evidence>
<dbReference type="Proteomes" id="UP000046373">
    <property type="component" value="Unassembled WGS sequence"/>
</dbReference>
<evidence type="ECO:0000313" key="1">
    <source>
        <dbReference type="EMBL" id="CDX44207.1"/>
    </source>
</evidence>
<sequence>MKKTYEKPVLARKQKLSAITADPPSSVIIGPAG</sequence>
<gene>
    <name evidence="1" type="ORF">MPLDJ20_60522</name>
</gene>
<dbReference type="EMBL" id="CCNB01000043">
    <property type="protein sequence ID" value="CDX44207.1"/>
    <property type="molecule type" value="Genomic_DNA"/>
</dbReference>
<protein>
    <recommendedName>
        <fullName evidence="3">RiPP</fullName>
    </recommendedName>
</protein>
<dbReference type="AlphaFoldDB" id="A0A090FR56"/>